<dbReference type="InterPro" id="IPR029044">
    <property type="entry name" value="Nucleotide-diphossugar_trans"/>
</dbReference>
<dbReference type="EMBL" id="CP001720">
    <property type="protein sequence ID" value="ACV64803.1"/>
    <property type="molecule type" value="Genomic_DNA"/>
</dbReference>
<organism evidence="2 3">
    <name type="scientific">Desulfofarcimen acetoxidans (strain ATCC 49208 / DSM 771 / KCTC 5769 / VKM B-1644 / 5575)</name>
    <name type="common">Desulfotomaculum acetoxidans</name>
    <dbReference type="NCBI Taxonomy" id="485916"/>
    <lineage>
        <taxon>Bacteria</taxon>
        <taxon>Bacillati</taxon>
        <taxon>Bacillota</taxon>
        <taxon>Clostridia</taxon>
        <taxon>Eubacteriales</taxon>
        <taxon>Peptococcaceae</taxon>
        <taxon>Desulfofarcimen</taxon>
    </lineage>
</organism>
<dbReference type="eggNOG" id="COG4372">
    <property type="taxonomic scope" value="Bacteria"/>
</dbReference>
<dbReference type="KEGG" id="dae:Dtox_4135"/>
<dbReference type="Proteomes" id="UP000002217">
    <property type="component" value="Chromosome"/>
</dbReference>
<evidence type="ECO:0000313" key="2">
    <source>
        <dbReference type="EMBL" id="ACV64803.1"/>
    </source>
</evidence>
<dbReference type="Pfam" id="PF00535">
    <property type="entry name" value="Glycos_transf_2"/>
    <property type="match status" value="1"/>
</dbReference>
<dbReference type="RefSeq" id="WP_015759473.1">
    <property type="nucleotide sequence ID" value="NC_013216.1"/>
</dbReference>
<feature type="domain" description="Glycosyltransferase 2-like" evidence="1">
    <location>
        <begin position="577"/>
        <end position="709"/>
    </location>
</feature>
<dbReference type="HOGENOM" id="CLU_266854_0_0_9"/>
<dbReference type="GO" id="GO:0016758">
    <property type="term" value="F:hexosyltransferase activity"/>
    <property type="evidence" value="ECO:0007669"/>
    <property type="project" value="UniProtKB-ARBA"/>
</dbReference>
<keyword evidence="2" id="KW-0808">Transferase</keyword>
<evidence type="ECO:0000259" key="1">
    <source>
        <dbReference type="Pfam" id="PF00535"/>
    </source>
</evidence>
<gene>
    <name evidence="2" type="ordered locus">Dtox_4135</name>
</gene>
<proteinExistence type="predicted"/>
<accession>C8VYT2</accession>
<dbReference type="Gene3D" id="1.10.287.1490">
    <property type="match status" value="1"/>
</dbReference>
<dbReference type="Gene3D" id="3.40.50.2000">
    <property type="entry name" value="Glycogen Phosphorylase B"/>
    <property type="match status" value="2"/>
</dbReference>
<dbReference type="PANTHER" id="PTHR22916">
    <property type="entry name" value="GLYCOSYLTRANSFERASE"/>
    <property type="match status" value="1"/>
</dbReference>
<protein>
    <submittedName>
        <fullName evidence="2">Glycosyl transferase family 2</fullName>
    </submittedName>
</protein>
<reference evidence="2 3" key="1">
    <citation type="journal article" date="2009" name="Stand. Genomic Sci.">
        <title>Complete genome sequence of Desulfotomaculum acetoxidans type strain (5575).</title>
        <authorList>
            <person name="Spring S."/>
            <person name="Lapidus A."/>
            <person name="Schroder M."/>
            <person name="Gleim D."/>
            <person name="Sims D."/>
            <person name="Meincke L."/>
            <person name="Glavina Del Rio T."/>
            <person name="Tice H."/>
            <person name="Copeland A."/>
            <person name="Cheng J.F."/>
            <person name="Lucas S."/>
            <person name="Chen F."/>
            <person name="Nolan M."/>
            <person name="Bruce D."/>
            <person name="Goodwin L."/>
            <person name="Pitluck S."/>
            <person name="Ivanova N."/>
            <person name="Mavromatis K."/>
            <person name="Mikhailova N."/>
            <person name="Pati A."/>
            <person name="Chen A."/>
            <person name="Palaniappan K."/>
            <person name="Land M."/>
            <person name="Hauser L."/>
            <person name="Chang Y.J."/>
            <person name="Jeffries C.D."/>
            <person name="Chain P."/>
            <person name="Saunders E."/>
            <person name="Brettin T."/>
            <person name="Detter J.C."/>
            <person name="Goker M."/>
            <person name="Bristow J."/>
            <person name="Eisen J.A."/>
            <person name="Markowitz V."/>
            <person name="Hugenholtz P."/>
            <person name="Kyrpides N.C."/>
            <person name="Klenk H.P."/>
            <person name="Han C."/>
        </authorList>
    </citation>
    <scope>NUCLEOTIDE SEQUENCE [LARGE SCALE GENOMIC DNA]</scope>
    <source>
        <strain evidence="3">ATCC 49208 / DSM 771 / VKM B-1644</strain>
    </source>
</reference>
<dbReference type="STRING" id="485916.Dtox_4135"/>
<dbReference type="eggNOG" id="COG0438">
    <property type="taxonomic scope" value="Bacteria"/>
</dbReference>
<dbReference type="eggNOG" id="COG1216">
    <property type="taxonomic scope" value="Bacteria"/>
</dbReference>
<dbReference type="eggNOG" id="COG3551">
    <property type="taxonomic scope" value="Bacteria"/>
</dbReference>
<dbReference type="Gene3D" id="3.40.50.300">
    <property type="entry name" value="P-loop containing nucleotide triphosphate hydrolases"/>
    <property type="match status" value="1"/>
</dbReference>
<dbReference type="PANTHER" id="PTHR22916:SF3">
    <property type="entry name" value="UDP-GLCNAC:BETAGAL BETA-1,3-N-ACETYLGLUCOSAMINYLTRANSFERASE-LIKE PROTEIN 1"/>
    <property type="match status" value="1"/>
</dbReference>
<evidence type="ECO:0000313" key="3">
    <source>
        <dbReference type="Proteomes" id="UP000002217"/>
    </source>
</evidence>
<keyword evidence="3" id="KW-1185">Reference proteome</keyword>
<dbReference type="CDD" id="cd00761">
    <property type="entry name" value="Glyco_tranf_GTA_type"/>
    <property type="match status" value="1"/>
</dbReference>
<dbReference type="CAZy" id="GT2">
    <property type="family name" value="Glycosyltransferase Family 2"/>
</dbReference>
<dbReference type="SUPFAM" id="SSF53756">
    <property type="entry name" value="UDP-Glycosyltransferase/glycogen phosphorylase"/>
    <property type="match status" value="1"/>
</dbReference>
<dbReference type="InterPro" id="IPR027417">
    <property type="entry name" value="P-loop_NTPase"/>
</dbReference>
<dbReference type="Pfam" id="PF13692">
    <property type="entry name" value="Glyco_trans_1_4"/>
    <property type="match status" value="1"/>
</dbReference>
<dbReference type="InterPro" id="IPR001173">
    <property type="entry name" value="Glyco_trans_2-like"/>
</dbReference>
<sequence length="1239" mass="142546">MSQEGKDTKNKKLIVVLGMHRSGTSAVTRGLQVLGVELGNRLMPPLEGNNDKGFFEDMDLYALNVEMLQSLGIDWHYLAPVEASDVDVLRKKGYFLRATELLRQKVCDVPVFGFKDPRVAKLLPFWKEVFIHCQFELGYILAVRHPLSVFKSLEKRDGFTSEKSYMLWLEHILTSLSGIEGYRCVPVDYDRLMHVPERELQRIAIGLELKIDADELLRYKTEFLDEGLRHTVYDLKDLLLDDTIPPIAYEIYTALNDVCAGKRRIDDIELKNQISLWSSEFYRIKSFLRLADKFSEQIVTLNQTVNERDFQINELSQAIADRDILLANLNQVVSERDGQILKLNQDIAGRDEQITVYNQVISEQDNQIYSLNQLITERNGQIGTLNQVLAERDVKISTLNQVVAKQDVQIISLTQSVGERDEQIVGLNQAMAECEEQFAEVFSSRSWRVTKPMRFLGRVMRGERENVLAGLRSYIHFDGRTNQKNNQASRSRIARKLVSHYYSSVLSRRCFAAIKAVSEKLVQPWFPVLHNNLFVDFKQYLQKQWLGGSGDVSNDASTELYSFPKIVKNEKYYPKVSVIVPNYNHARYLRQRLESIYRQTYQNYEVILLDDASSDESIQILKEFQFNYPSKTRCCFNSDNSGGVFYQWKRGFNLATGELIWIAESDDYCSENLLEELVRYFKNEAVMLAYCRTVFVDGDSSQQIWSLEEYLSELNSALWLKPFIKSAHQLVNTSWGIKNIVPNVSSAIFRNPGKLELLEDDGWKQMRICGDWVFYLHVIRGGLVAYSPNTTNYYRIHNKNTSVGTYKQDIYYREHEMVAKELIKLYRLEERVLEKQQRVLEAHWCSCRENFDEGSFRKCYDRKRISLLAKNRKANLLMITYALATGGGETFPIRLANLLKSVGYSVTLLNCHQEPTEIGVRNMLRGDIPLLELDYLHKLNAVVGDMGIEIVHSHHGWVDGTICALLEDNPNCKIIVTSHGMYEMMPPVDLDRIIPLLDKKVDKIVYIADKNLEPFESSVIDKNRFVKIGNALEKLEYEPVSREELGISKDAFVLCLVSRAIPDKGWQEGIEAIKLARQLSGKEIHLLLVGDGPEYERLKGNVRYSYVHLLGFRSNVRDFFAASDLGFLPSKFRGESFPLVIIECLQSNRPMLASDLGEVSKMLESESGLAGSVFPLNNWRIPVGCVAEIISEYAKNRDLYLEHLKRVPDTAKKFDPKALLHSYEEVYREVLSNQMYKVN</sequence>
<name>C8VYT2_DESAS</name>
<dbReference type="Gene3D" id="3.90.550.10">
    <property type="entry name" value="Spore Coat Polysaccharide Biosynthesis Protein SpsA, Chain A"/>
    <property type="match status" value="1"/>
</dbReference>
<dbReference type="SUPFAM" id="SSF52540">
    <property type="entry name" value="P-loop containing nucleoside triphosphate hydrolases"/>
    <property type="match status" value="1"/>
</dbReference>
<dbReference type="SUPFAM" id="SSF53448">
    <property type="entry name" value="Nucleotide-diphospho-sugar transferases"/>
    <property type="match status" value="1"/>
</dbReference>
<dbReference type="OrthoDB" id="9785185at2"/>
<dbReference type="AlphaFoldDB" id="C8VYT2"/>
<dbReference type="CDD" id="cd03801">
    <property type="entry name" value="GT4_PimA-like"/>
    <property type="match status" value="1"/>
</dbReference>
<dbReference type="CAZy" id="GT4">
    <property type="family name" value="Glycosyltransferase Family 4"/>
</dbReference>